<dbReference type="RefSeq" id="WP_004278155.1">
    <property type="nucleotide sequence ID" value="NZ_GL622228.1"/>
</dbReference>
<keyword evidence="1" id="KW-0472">Membrane</keyword>
<keyword evidence="2" id="KW-0732">Signal</keyword>
<name>A0A828QSP8_CAMUP</name>
<reference evidence="3 4" key="1">
    <citation type="submission" date="2010-12" db="EMBL/GenBank/DDBJ databases">
        <authorList>
            <person name="Muzny D."/>
            <person name="Qin X."/>
            <person name="Buhay C."/>
            <person name="Dugan-Rocha S."/>
            <person name="Ding Y."/>
            <person name="Chen G."/>
            <person name="Hawes A."/>
            <person name="Holder M."/>
            <person name="Jhangiani S."/>
            <person name="Johnson A."/>
            <person name="Khan Z."/>
            <person name="Li Z."/>
            <person name="Liu W."/>
            <person name="Liu X."/>
            <person name="Perez L."/>
            <person name="Shen H."/>
            <person name="Wang Q."/>
            <person name="Watt J."/>
            <person name="Xi L."/>
            <person name="Xin Y."/>
            <person name="Zhou J."/>
            <person name="Deng J."/>
            <person name="Jiang H."/>
            <person name="Liu Y."/>
            <person name="Qu J."/>
            <person name="Song X.-Z."/>
            <person name="Zhang L."/>
            <person name="Villasana D."/>
            <person name="Johnson A."/>
            <person name="Liu J."/>
            <person name="Liyanage D."/>
            <person name="Lorensuhewa L."/>
            <person name="Robinson T."/>
            <person name="Song A."/>
            <person name="Song B.-B."/>
            <person name="Dinh H."/>
            <person name="Thornton R."/>
            <person name="Coyle M."/>
            <person name="Francisco L."/>
            <person name="Jackson L."/>
            <person name="Javaid M."/>
            <person name="Korchina V."/>
            <person name="Kovar C."/>
            <person name="Mata R."/>
            <person name="Mathew T."/>
            <person name="Ngo R."/>
            <person name="Nguyen L."/>
            <person name="Nguyen N."/>
            <person name="Okwuonu G."/>
            <person name="Ongeri F."/>
            <person name="Pham C."/>
            <person name="Simmons D."/>
            <person name="Wilczek-Boney K."/>
            <person name="Hale W."/>
            <person name="Jakkamsetti A."/>
            <person name="Pham P."/>
            <person name="Ruth R."/>
            <person name="San Lucas F."/>
            <person name="Warren J."/>
            <person name="Zhang J."/>
            <person name="Zhao Z."/>
            <person name="Zhou C."/>
            <person name="Zhu D."/>
            <person name="Lee S."/>
            <person name="Bess C."/>
            <person name="Blankenburg K."/>
            <person name="Forbes L."/>
            <person name="Fu Q."/>
            <person name="Gubbala S."/>
            <person name="Hirani K."/>
            <person name="Jayaseelan J.C."/>
            <person name="Lara F."/>
            <person name="Munidasa M."/>
            <person name="Palculict T."/>
            <person name="Patil S."/>
            <person name="Pu L.-L."/>
            <person name="Saada N."/>
            <person name="Tang L."/>
            <person name="Weissenberger G."/>
            <person name="Zhu Y."/>
            <person name="Hemphill L."/>
            <person name="Shang Y."/>
            <person name="Youmans B."/>
            <person name="Ayvaz T."/>
            <person name="Ross M."/>
            <person name="Santibanez J."/>
            <person name="Aqrawi P."/>
            <person name="Gross S."/>
            <person name="Joshi V."/>
            <person name="Fowler G."/>
            <person name="Nazareth L."/>
            <person name="Reid J."/>
            <person name="Worley K."/>
            <person name="Petrosino J."/>
            <person name="Highlander S."/>
            <person name="Gibbs R."/>
        </authorList>
    </citation>
    <scope>NUCLEOTIDE SEQUENCE [LARGE SCALE GENOMIC DNA]</scope>
    <source>
        <strain evidence="3 4">JV21</strain>
    </source>
</reference>
<dbReference type="AlphaFoldDB" id="A0A828QSP8"/>
<proteinExistence type="predicted"/>
<evidence type="ECO:0000256" key="2">
    <source>
        <dbReference type="SAM" id="SignalP"/>
    </source>
</evidence>
<feature type="transmembrane region" description="Helical" evidence="1">
    <location>
        <begin position="617"/>
        <end position="635"/>
    </location>
</feature>
<dbReference type="Proteomes" id="UP000005813">
    <property type="component" value="Unassembled WGS sequence"/>
</dbReference>
<feature type="transmembrane region" description="Helical" evidence="1">
    <location>
        <begin position="749"/>
        <end position="767"/>
    </location>
</feature>
<feature type="transmembrane region" description="Helical" evidence="1">
    <location>
        <begin position="688"/>
        <end position="712"/>
    </location>
</feature>
<feature type="chain" id="PRO_5032322593" evidence="2">
    <location>
        <begin position="21"/>
        <end position="806"/>
    </location>
</feature>
<sequence length="806" mass="89419">MKKILILLLCLNIFAFASSAGNNQAGQSNISETTAQEMAKIFKSPNDAIVNSGKCSWECRDVKSGYVTQISGFDFKEGITYCRIYEENNLDEPLIYNANRQNLNCLKDIYKGLGNNSLVQNLIEIAKKDKDEISSSIKYEKIDGKITMSQFLSSLVTLNPQIIDREKTNQLGELTLKDGIETFSTESIKTEMKTSAKMASGIFDFILNSKGATENAIKSLMGESQYRATAFEDTYNKTSAVDGFNKNNMAYFSDLFLANEKIYQHLQILIFILVGGFFVSKIGAEKIQAYLENRGEGAGRQPYLHKFYIPIIMVGTFFMPIPEANGLAHSTIMQNTIRYFAMKSTEIADMASAIGGKTYMDKIYKSVGGISEEGIVSLGQKLELNKYKAKEAENIYKDTCSKRYEKPTTSSDTLGYLKLSDKEKEEMLEQTKLDRKKIAGTKYDITLEACIFLEQEINGGKAEAVKTQNSLKGIYDFYTKGEIANRLKEIDSYFAIRENQLGWINSLLTPSSALLAEMAGIAEFKVNKEDMETSTKKNIENNKNAMKDKNVDVSDDEDINGGIAGFVMGKLVWMMLPGASSVKDFIENLYSFIATIISGLVALFTGTSLAGGVGTSVLAYLVKTPLIYFSTALIIEEIYSKIPLLSCVVASVVAFISYLISLCKYFYVSPFVVAFSLATKRMDKIVEFLISGMAIFLKPTLIVIFIYLALFVHTLIEELFLFLSIEQFTGIVVDTNSISAFLLNFTANGIIGLLKIFGIIASAYLIWKLIISGPSWALSLVGIDGKHDDMISQGLENSLSKRAIVV</sequence>
<accession>A0A828QSP8</accession>
<organism evidence="3 4">
    <name type="scientific">Campylobacter upsaliensis JV21</name>
    <dbReference type="NCBI Taxonomy" id="888826"/>
    <lineage>
        <taxon>Bacteria</taxon>
        <taxon>Pseudomonadati</taxon>
        <taxon>Campylobacterota</taxon>
        <taxon>Epsilonproteobacteria</taxon>
        <taxon>Campylobacterales</taxon>
        <taxon>Campylobacteraceae</taxon>
        <taxon>Campylobacter</taxon>
    </lineage>
</organism>
<keyword evidence="1" id="KW-1133">Transmembrane helix</keyword>
<evidence type="ECO:0000313" key="3">
    <source>
        <dbReference type="EMBL" id="EFU71144.1"/>
    </source>
</evidence>
<comment type="caution">
    <text evidence="3">The sequence shown here is derived from an EMBL/GenBank/DDBJ whole genome shotgun (WGS) entry which is preliminary data.</text>
</comment>
<keyword evidence="1" id="KW-0812">Transmembrane</keyword>
<dbReference type="EMBL" id="AEPU01000034">
    <property type="protein sequence ID" value="EFU71144.1"/>
    <property type="molecule type" value="Genomic_DNA"/>
</dbReference>
<feature type="transmembrane region" description="Helical" evidence="1">
    <location>
        <begin position="642"/>
        <end position="668"/>
    </location>
</feature>
<feature type="transmembrane region" description="Helical" evidence="1">
    <location>
        <begin position="588"/>
        <end position="611"/>
    </location>
</feature>
<gene>
    <name evidence="3" type="ORF">HMPREF9400_1625</name>
</gene>
<evidence type="ECO:0000313" key="4">
    <source>
        <dbReference type="Proteomes" id="UP000005813"/>
    </source>
</evidence>
<feature type="signal peptide" evidence="2">
    <location>
        <begin position="1"/>
        <end position="20"/>
    </location>
</feature>
<protein>
    <submittedName>
        <fullName evidence="3">Uncharacterized protein</fullName>
    </submittedName>
</protein>
<feature type="transmembrane region" description="Helical" evidence="1">
    <location>
        <begin position="719"/>
        <end position="743"/>
    </location>
</feature>
<evidence type="ECO:0000256" key="1">
    <source>
        <dbReference type="SAM" id="Phobius"/>
    </source>
</evidence>